<organism evidence="8 9">
    <name type="scientific">Leucobacter edaphi</name>
    <dbReference type="NCBI Taxonomy" id="2796472"/>
    <lineage>
        <taxon>Bacteria</taxon>
        <taxon>Bacillati</taxon>
        <taxon>Actinomycetota</taxon>
        <taxon>Actinomycetes</taxon>
        <taxon>Micrococcales</taxon>
        <taxon>Microbacteriaceae</taxon>
        <taxon>Leucobacter</taxon>
    </lineage>
</organism>
<feature type="binding site" evidence="5">
    <location>
        <position position="109"/>
    </location>
    <ligand>
        <name>substrate</name>
    </ligand>
</feature>
<dbReference type="EMBL" id="JAEHOI010000002">
    <property type="protein sequence ID" value="MBK0420952.1"/>
    <property type="molecule type" value="Genomic_DNA"/>
</dbReference>
<proteinExistence type="inferred from homology"/>
<dbReference type="AlphaFoldDB" id="A0A934QDA1"/>
<evidence type="ECO:0000256" key="4">
    <source>
        <dbReference type="PIRSR" id="PIRSR000097-1"/>
    </source>
</evidence>
<evidence type="ECO:0000259" key="7">
    <source>
        <dbReference type="Pfam" id="PF00248"/>
    </source>
</evidence>
<feature type="domain" description="NADP-dependent oxidoreductase" evidence="7">
    <location>
        <begin position="21"/>
        <end position="262"/>
    </location>
</feature>
<dbReference type="PROSITE" id="PS00062">
    <property type="entry name" value="ALDOKETO_REDUCTASE_2"/>
    <property type="match status" value="1"/>
</dbReference>
<dbReference type="PIRSF" id="PIRSF000097">
    <property type="entry name" value="AKR"/>
    <property type="match status" value="1"/>
</dbReference>
<comment type="caution">
    <text evidence="8">The sequence shown here is derived from an EMBL/GenBank/DDBJ whole genome shotgun (WGS) entry which is preliminary data.</text>
</comment>
<dbReference type="Gene3D" id="3.20.20.100">
    <property type="entry name" value="NADP-dependent oxidoreductase domain"/>
    <property type="match status" value="1"/>
</dbReference>
<feature type="site" description="Lowers pKa of active site Tyr" evidence="6">
    <location>
        <position position="78"/>
    </location>
</feature>
<dbReference type="InterPro" id="IPR020471">
    <property type="entry name" value="AKR"/>
</dbReference>
<keyword evidence="9" id="KW-1185">Reference proteome</keyword>
<dbReference type="SUPFAM" id="SSF51430">
    <property type="entry name" value="NAD(P)-linked oxidoreductase"/>
    <property type="match status" value="1"/>
</dbReference>
<keyword evidence="3" id="KW-0560">Oxidoreductase</keyword>
<evidence type="ECO:0000256" key="6">
    <source>
        <dbReference type="PIRSR" id="PIRSR000097-3"/>
    </source>
</evidence>
<dbReference type="InterPro" id="IPR036812">
    <property type="entry name" value="NAD(P)_OxRdtase_dom_sf"/>
</dbReference>
<sequence length="278" mass="30924">MTALDIPRIELRDGTSIPQLGLGTYLVAPEDTERVVAEALEAGYRHIDTAMIYGNEAEVGAAIRNSGIPREELFVTTKLWNSDQTRAVEAFEESLEKLGLEYVDLYLIHWPQAMFGEALEAWKGLIEIQKSGRAKSIGVSNFEIEDLQQIIDETGVVPAVNQIELHPLHQRPELTAFCRDNGIAIEAWGPLAQGKSDLLERPEVLAAAEAHGKSPAQVLLRWHVQQGRIIFPKTTRRERLVENADIFDFALSDDEVAAIDAYEAGTNLGPDPRTFDIR</sequence>
<dbReference type="Pfam" id="PF00248">
    <property type="entry name" value="Aldo_ket_red"/>
    <property type="match status" value="1"/>
</dbReference>
<dbReference type="InterPro" id="IPR023210">
    <property type="entry name" value="NADP_OxRdtase_dom"/>
</dbReference>
<name>A0A934QDA1_9MICO</name>
<dbReference type="GO" id="GO:0016616">
    <property type="term" value="F:oxidoreductase activity, acting on the CH-OH group of donors, NAD or NADP as acceptor"/>
    <property type="evidence" value="ECO:0007669"/>
    <property type="project" value="UniProtKB-ARBA"/>
</dbReference>
<feature type="active site" description="Proton donor" evidence="4">
    <location>
        <position position="53"/>
    </location>
</feature>
<evidence type="ECO:0000256" key="1">
    <source>
        <dbReference type="ARBA" id="ARBA00007905"/>
    </source>
</evidence>
<evidence type="ECO:0000256" key="3">
    <source>
        <dbReference type="ARBA" id="ARBA00023002"/>
    </source>
</evidence>
<dbReference type="PRINTS" id="PR00069">
    <property type="entry name" value="ALDKETRDTASE"/>
</dbReference>
<dbReference type="Proteomes" id="UP000618733">
    <property type="component" value="Unassembled WGS sequence"/>
</dbReference>
<dbReference type="PROSITE" id="PS00798">
    <property type="entry name" value="ALDOKETO_REDUCTASE_1"/>
    <property type="match status" value="1"/>
</dbReference>
<accession>A0A934QDA1</accession>
<evidence type="ECO:0000256" key="2">
    <source>
        <dbReference type="ARBA" id="ARBA00022857"/>
    </source>
</evidence>
<comment type="similarity">
    <text evidence="1">Belongs to the aldo/keto reductase family.</text>
</comment>
<dbReference type="InterPro" id="IPR018170">
    <property type="entry name" value="Aldo/ket_reductase_CS"/>
</dbReference>
<gene>
    <name evidence="8" type="ORF">JD292_02500</name>
</gene>
<dbReference type="FunFam" id="3.20.20.100:FF:000015">
    <property type="entry name" value="Oxidoreductase, aldo/keto reductase family"/>
    <property type="match status" value="1"/>
</dbReference>
<dbReference type="CDD" id="cd19071">
    <property type="entry name" value="AKR_AKR1-5-like"/>
    <property type="match status" value="1"/>
</dbReference>
<keyword evidence="2" id="KW-0521">NADP</keyword>
<reference evidence="8" key="1">
    <citation type="submission" date="2020-12" db="EMBL/GenBank/DDBJ databases">
        <title>Leucobacter sp. CAS2, isolated from Chromium sludge.</title>
        <authorList>
            <person name="Xu Z."/>
        </authorList>
    </citation>
    <scope>NUCLEOTIDE SEQUENCE</scope>
    <source>
        <strain evidence="8">CSA2</strain>
    </source>
</reference>
<evidence type="ECO:0000313" key="8">
    <source>
        <dbReference type="EMBL" id="MBK0420952.1"/>
    </source>
</evidence>
<dbReference type="PANTHER" id="PTHR43827:SF3">
    <property type="entry name" value="NADP-DEPENDENT OXIDOREDUCTASE DOMAIN-CONTAINING PROTEIN"/>
    <property type="match status" value="1"/>
</dbReference>
<evidence type="ECO:0000256" key="5">
    <source>
        <dbReference type="PIRSR" id="PIRSR000097-2"/>
    </source>
</evidence>
<dbReference type="PANTHER" id="PTHR43827">
    <property type="entry name" value="2,5-DIKETO-D-GLUCONIC ACID REDUCTASE"/>
    <property type="match status" value="1"/>
</dbReference>
<protein>
    <submittedName>
        <fullName evidence="8">Aldo/keto reductase</fullName>
    </submittedName>
</protein>
<dbReference type="RefSeq" id="WP_200131152.1">
    <property type="nucleotide sequence ID" value="NZ_JAEHOI010000002.1"/>
</dbReference>
<evidence type="ECO:0000313" key="9">
    <source>
        <dbReference type="Proteomes" id="UP000618733"/>
    </source>
</evidence>